<reference evidence="1" key="1">
    <citation type="submission" date="2014-09" db="EMBL/GenBank/DDBJ databases">
        <authorList>
            <person name="Magalhaes I.L.F."/>
            <person name="Oliveira U."/>
            <person name="Santos F.R."/>
            <person name="Vidigal T.H.D.A."/>
            <person name="Brescovit A.D."/>
            <person name="Santos A.J."/>
        </authorList>
    </citation>
    <scope>NUCLEOTIDE SEQUENCE</scope>
    <source>
        <tissue evidence="1">Shoot tissue taken approximately 20 cm above the soil surface</tissue>
    </source>
</reference>
<evidence type="ECO:0000313" key="1">
    <source>
        <dbReference type="EMBL" id="JAD52682.1"/>
    </source>
</evidence>
<name>A0A0A9B043_ARUDO</name>
<proteinExistence type="predicted"/>
<dbReference type="AlphaFoldDB" id="A0A0A9B043"/>
<sequence length="98" mass="10199">MMDGGALVSTQIDPTSPCAALPSTHSSWHSMTACATASLPPTLRVTARAGSVAPCSSRPRGTPCLSLGCNSTPWCPTRLTSGVPLMTRCGWRRGIRQG</sequence>
<organism evidence="1">
    <name type="scientific">Arundo donax</name>
    <name type="common">Giant reed</name>
    <name type="synonym">Donax arundinaceus</name>
    <dbReference type="NCBI Taxonomy" id="35708"/>
    <lineage>
        <taxon>Eukaryota</taxon>
        <taxon>Viridiplantae</taxon>
        <taxon>Streptophyta</taxon>
        <taxon>Embryophyta</taxon>
        <taxon>Tracheophyta</taxon>
        <taxon>Spermatophyta</taxon>
        <taxon>Magnoliopsida</taxon>
        <taxon>Liliopsida</taxon>
        <taxon>Poales</taxon>
        <taxon>Poaceae</taxon>
        <taxon>PACMAD clade</taxon>
        <taxon>Arundinoideae</taxon>
        <taxon>Arundineae</taxon>
        <taxon>Arundo</taxon>
    </lineage>
</organism>
<protein>
    <submittedName>
        <fullName evidence="1">Uncharacterized protein</fullName>
    </submittedName>
</protein>
<accession>A0A0A9B043</accession>
<dbReference type="EMBL" id="GBRH01245213">
    <property type="protein sequence ID" value="JAD52682.1"/>
    <property type="molecule type" value="Transcribed_RNA"/>
</dbReference>
<reference evidence="1" key="2">
    <citation type="journal article" date="2015" name="Data Brief">
        <title>Shoot transcriptome of the giant reed, Arundo donax.</title>
        <authorList>
            <person name="Barrero R.A."/>
            <person name="Guerrero F.D."/>
            <person name="Moolhuijzen P."/>
            <person name="Goolsby J.A."/>
            <person name="Tidwell J."/>
            <person name="Bellgard S.E."/>
            <person name="Bellgard M.I."/>
        </authorList>
    </citation>
    <scope>NUCLEOTIDE SEQUENCE</scope>
    <source>
        <tissue evidence="1">Shoot tissue taken approximately 20 cm above the soil surface</tissue>
    </source>
</reference>